<dbReference type="InterPro" id="IPR036259">
    <property type="entry name" value="MFS_trans_sf"/>
</dbReference>
<organism evidence="9 10">
    <name type="scientific">Escovopsis weberi</name>
    <dbReference type="NCBI Taxonomy" id="150374"/>
    <lineage>
        <taxon>Eukaryota</taxon>
        <taxon>Fungi</taxon>
        <taxon>Dikarya</taxon>
        <taxon>Ascomycota</taxon>
        <taxon>Pezizomycotina</taxon>
        <taxon>Sordariomycetes</taxon>
        <taxon>Hypocreomycetidae</taxon>
        <taxon>Hypocreales</taxon>
        <taxon>Hypocreaceae</taxon>
        <taxon>Escovopsis</taxon>
    </lineage>
</organism>
<feature type="transmembrane region" description="Helical" evidence="7">
    <location>
        <begin position="185"/>
        <end position="207"/>
    </location>
</feature>
<evidence type="ECO:0000256" key="2">
    <source>
        <dbReference type="ARBA" id="ARBA00022448"/>
    </source>
</evidence>
<proteinExistence type="predicted"/>
<feature type="compositionally biased region" description="Basic and acidic residues" evidence="6">
    <location>
        <begin position="525"/>
        <end position="541"/>
    </location>
</feature>
<keyword evidence="3 7" id="KW-0812">Transmembrane</keyword>
<feature type="transmembrane region" description="Helical" evidence="7">
    <location>
        <begin position="363"/>
        <end position="383"/>
    </location>
</feature>
<dbReference type="InterPro" id="IPR020846">
    <property type="entry name" value="MFS_dom"/>
</dbReference>
<dbReference type="PANTHER" id="PTHR23504">
    <property type="entry name" value="MAJOR FACILITATOR SUPERFAMILY DOMAIN-CONTAINING PROTEIN 10"/>
    <property type="match status" value="1"/>
</dbReference>
<comment type="caution">
    <text evidence="9">The sequence shown here is derived from an EMBL/GenBank/DDBJ whole genome shotgun (WGS) entry which is preliminary data.</text>
</comment>
<evidence type="ECO:0000313" key="9">
    <source>
        <dbReference type="EMBL" id="KOS19805.1"/>
    </source>
</evidence>
<dbReference type="EMBL" id="LGSR01000020">
    <property type="protein sequence ID" value="KOS19805.1"/>
    <property type="molecule type" value="Genomic_DNA"/>
</dbReference>
<feature type="transmembrane region" description="Helical" evidence="7">
    <location>
        <begin position="465"/>
        <end position="488"/>
    </location>
</feature>
<keyword evidence="10" id="KW-1185">Reference proteome</keyword>
<dbReference type="Gene3D" id="1.20.1250.20">
    <property type="entry name" value="MFS general substrate transporter like domains"/>
    <property type="match status" value="1"/>
</dbReference>
<dbReference type="SUPFAM" id="SSF103473">
    <property type="entry name" value="MFS general substrate transporter"/>
    <property type="match status" value="1"/>
</dbReference>
<comment type="subcellular location">
    <subcellularLocation>
        <location evidence="1">Membrane</location>
        <topology evidence="1">Multi-pass membrane protein</topology>
    </subcellularLocation>
</comment>
<keyword evidence="4 7" id="KW-1133">Transmembrane helix</keyword>
<dbReference type="GO" id="GO:0022857">
    <property type="term" value="F:transmembrane transporter activity"/>
    <property type="evidence" value="ECO:0007669"/>
    <property type="project" value="InterPro"/>
</dbReference>
<dbReference type="Proteomes" id="UP000053831">
    <property type="component" value="Unassembled WGS sequence"/>
</dbReference>
<dbReference type="PROSITE" id="PS50850">
    <property type="entry name" value="MFS"/>
    <property type="match status" value="1"/>
</dbReference>
<dbReference type="Pfam" id="PF07690">
    <property type="entry name" value="MFS_1"/>
    <property type="match status" value="1"/>
</dbReference>
<feature type="transmembrane region" description="Helical" evidence="7">
    <location>
        <begin position="395"/>
        <end position="414"/>
    </location>
</feature>
<dbReference type="CDD" id="cd17330">
    <property type="entry name" value="MFS_SLC46_TetA_like"/>
    <property type="match status" value="1"/>
</dbReference>
<sequence length="541" mass="58286">MAREPAAKLPMQQLAILAIARLAEPIAATSIFPYLPNMIRDLGVSQDHVAKWAGITTATFSVSQSLFAVPWGRASDRFGRKPVLVLGLLSTMLCFIVWGMSTSLPMAITVRAILGAGNGNVGIIRTMVAEMVPQKELQPFAFSLMPLVWSIGSVAGPAFGGFFAQPAKQFPGFFGDSPFFNKFPYALPNFIATVFFLISATSATFFLEETHRDLRRRKDWGLTVGRRFTRALWRNPSAKQQAHHNDEARDPLIPADTAHEPGKQPAASVSKSASTREVFTYQTVVALVAYTFLAFHSVAFDQTITVFLDYPVIPRTPENTSFPFKFTGGFGLDSGTIGSIFAFYGIMCGLVQFLLYPTLVRRYGVLNCFKFCSVLTPFVYLVTPYTSLFPTPKSRLLAVLAVLTIKAFAIIIAFPSTTILLTNSASSLRILGTLNGFATMFSGLGRAFGPATTGLAFSWGAQRGYIVTAYFFIALVAAVGAVPAFYIVEGDGPSAGADGDGRGGGEESAAEGDEGESAPLLGGPAKDRGFDYEATRGSRSN</sequence>
<evidence type="ECO:0000259" key="8">
    <source>
        <dbReference type="PROSITE" id="PS50850"/>
    </source>
</evidence>
<evidence type="ECO:0000256" key="7">
    <source>
        <dbReference type="SAM" id="Phobius"/>
    </source>
</evidence>
<dbReference type="GO" id="GO:0016020">
    <property type="term" value="C:membrane"/>
    <property type="evidence" value="ECO:0007669"/>
    <property type="project" value="UniProtKB-SubCell"/>
</dbReference>
<feature type="transmembrane region" description="Helical" evidence="7">
    <location>
        <begin position="140"/>
        <end position="165"/>
    </location>
</feature>
<name>A0A0M9VUJ7_ESCWE</name>
<keyword evidence="5 7" id="KW-0472">Membrane</keyword>
<feature type="transmembrane region" description="Helical" evidence="7">
    <location>
        <begin position="106"/>
        <end position="128"/>
    </location>
</feature>
<gene>
    <name evidence="9" type="ORF">ESCO_000328</name>
</gene>
<reference evidence="9 10" key="1">
    <citation type="submission" date="2015-07" db="EMBL/GenBank/DDBJ databases">
        <title>The genome of the fungus Escovopsis weberi, a specialized disease agent of ant agriculture.</title>
        <authorList>
            <person name="de Man T.J."/>
            <person name="Stajich J.E."/>
            <person name="Kubicek C.P."/>
            <person name="Chenthamara K."/>
            <person name="Atanasova L."/>
            <person name="Druzhinina I.S."/>
            <person name="Birnbaum S."/>
            <person name="Barribeau S.M."/>
            <person name="Teiling C."/>
            <person name="Suen G."/>
            <person name="Currie C."/>
            <person name="Gerardo N.M."/>
        </authorList>
    </citation>
    <scope>NUCLEOTIDE SEQUENCE [LARGE SCALE GENOMIC DNA]</scope>
</reference>
<dbReference type="InterPro" id="IPR001958">
    <property type="entry name" value="Tet-R_TetA/multi-R_MdtG-like"/>
</dbReference>
<feature type="transmembrane region" description="Helical" evidence="7">
    <location>
        <begin position="278"/>
        <end position="300"/>
    </location>
</feature>
<feature type="transmembrane region" description="Helical" evidence="7">
    <location>
        <begin position="426"/>
        <end position="445"/>
    </location>
</feature>
<feature type="transmembrane region" description="Helical" evidence="7">
    <location>
        <begin position="336"/>
        <end position="356"/>
    </location>
</feature>
<feature type="region of interest" description="Disordered" evidence="6">
    <location>
        <begin position="236"/>
        <end position="269"/>
    </location>
</feature>
<protein>
    <submittedName>
        <fullName evidence="9">Putative membrane protein</fullName>
    </submittedName>
</protein>
<evidence type="ECO:0000256" key="3">
    <source>
        <dbReference type="ARBA" id="ARBA00022692"/>
    </source>
</evidence>
<evidence type="ECO:0000256" key="1">
    <source>
        <dbReference type="ARBA" id="ARBA00004141"/>
    </source>
</evidence>
<accession>A0A0M9VUJ7</accession>
<feature type="region of interest" description="Disordered" evidence="6">
    <location>
        <begin position="494"/>
        <end position="541"/>
    </location>
</feature>
<dbReference type="OrthoDB" id="10262656at2759"/>
<feature type="domain" description="Major facilitator superfamily (MFS) profile" evidence="8">
    <location>
        <begin position="13"/>
        <end position="492"/>
    </location>
</feature>
<dbReference type="PRINTS" id="PR01035">
    <property type="entry name" value="TCRTETA"/>
</dbReference>
<dbReference type="AlphaFoldDB" id="A0A0M9VUJ7"/>
<evidence type="ECO:0000313" key="10">
    <source>
        <dbReference type="Proteomes" id="UP000053831"/>
    </source>
</evidence>
<keyword evidence="2" id="KW-0813">Transport</keyword>
<evidence type="ECO:0000256" key="4">
    <source>
        <dbReference type="ARBA" id="ARBA00022989"/>
    </source>
</evidence>
<feature type="transmembrane region" description="Helical" evidence="7">
    <location>
        <begin position="83"/>
        <end position="100"/>
    </location>
</feature>
<dbReference type="PANTHER" id="PTHR23504:SF8">
    <property type="entry name" value="TRANSPORTER, PUTATIVE (AFU_ORTHOLOGUE AFUA_1G03730)-RELATED"/>
    <property type="match status" value="1"/>
</dbReference>
<evidence type="ECO:0000256" key="6">
    <source>
        <dbReference type="SAM" id="MobiDB-lite"/>
    </source>
</evidence>
<dbReference type="InterPro" id="IPR011701">
    <property type="entry name" value="MFS"/>
</dbReference>
<evidence type="ECO:0000256" key="5">
    <source>
        <dbReference type="ARBA" id="ARBA00023136"/>
    </source>
</evidence>